<feature type="compositionally biased region" description="Polar residues" evidence="7">
    <location>
        <begin position="142"/>
        <end position="159"/>
    </location>
</feature>
<dbReference type="SMART" id="SM00717">
    <property type="entry name" value="SANT"/>
    <property type="match status" value="2"/>
</dbReference>
<feature type="domain" description="HTH myb-type" evidence="9">
    <location>
        <begin position="9"/>
        <end position="61"/>
    </location>
</feature>
<dbReference type="PROSITE" id="PS50090">
    <property type="entry name" value="MYB_LIKE"/>
    <property type="match status" value="2"/>
</dbReference>
<comment type="subcellular location">
    <subcellularLocation>
        <location evidence="1">Nucleus</location>
    </subcellularLocation>
</comment>
<evidence type="ECO:0000313" key="11">
    <source>
        <dbReference type="Proteomes" id="UP001367508"/>
    </source>
</evidence>
<dbReference type="FunFam" id="1.10.10.60:FF:000268">
    <property type="entry name" value="Transcription factor MYB86"/>
    <property type="match status" value="1"/>
</dbReference>
<comment type="caution">
    <text evidence="10">The sequence shown here is derived from an EMBL/GenBank/DDBJ whole genome shotgun (WGS) entry which is preliminary data.</text>
</comment>
<dbReference type="PROSITE" id="PS51294">
    <property type="entry name" value="HTH_MYB"/>
    <property type="match status" value="2"/>
</dbReference>
<accession>A0AAN9QCU2</accession>
<keyword evidence="3" id="KW-0805">Transcription regulation</keyword>
<evidence type="ECO:0000259" key="8">
    <source>
        <dbReference type="PROSITE" id="PS50090"/>
    </source>
</evidence>
<feature type="domain" description="Myb-like" evidence="8">
    <location>
        <begin position="9"/>
        <end position="61"/>
    </location>
</feature>
<dbReference type="AlphaFoldDB" id="A0AAN9QCU2"/>
<gene>
    <name evidence="10" type="ORF">VNO77_24726</name>
</gene>
<keyword evidence="4" id="KW-0238">DNA-binding</keyword>
<organism evidence="10 11">
    <name type="scientific">Canavalia gladiata</name>
    <name type="common">Sword bean</name>
    <name type="synonym">Dolichos gladiatus</name>
    <dbReference type="NCBI Taxonomy" id="3824"/>
    <lineage>
        <taxon>Eukaryota</taxon>
        <taxon>Viridiplantae</taxon>
        <taxon>Streptophyta</taxon>
        <taxon>Embryophyta</taxon>
        <taxon>Tracheophyta</taxon>
        <taxon>Spermatophyta</taxon>
        <taxon>Magnoliopsida</taxon>
        <taxon>eudicotyledons</taxon>
        <taxon>Gunneridae</taxon>
        <taxon>Pentapetalae</taxon>
        <taxon>rosids</taxon>
        <taxon>fabids</taxon>
        <taxon>Fabales</taxon>
        <taxon>Fabaceae</taxon>
        <taxon>Papilionoideae</taxon>
        <taxon>50 kb inversion clade</taxon>
        <taxon>NPAAA clade</taxon>
        <taxon>indigoferoid/millettioid clade</taxon>
        <taxon>Phaseoleae</taxon>
        <taxon>Canavalia</taxon>
    </lineage>
</organism>
<evidence type="ECO:0000256" key="3">
    <source>
        <dbReference type="ARBA" id="ARBA00023015"/>
    </source>
</evidence>
<reference evidence="10 11" key="1">
    <citation type="submission" date="2024-01" db="EMBL/GenBank/DDBJ databases">
        <title>The genomes of 5 underutilized Papilionoideae crops provide insights into root nodulation and disease resistanc.</title>
        <authorList>
            <person name="Jiang F."/>
        </authorList>
    </citation>
    <scope>NUCLEOTIDE SEQUENCE [LARGE SCALE GENOMIC DNA]</scope>
    <source>
        <strain evidence="10">LVBAO_FW01</strain>
        <tissue evidence="10">Leaves</tissue>
    </source>
</reference>
<evidence type="ECO:0000256" key="7">
    <source>
        <dbReference type="SAM" id="MobiDB-lite"/>
    </source>
</evidence>
<evidence type="ECO:0000256" key="5">
    <source>
        <dbReference type="ARBA" id="ARBA00023163"/>
    </source>
</evidence>
<dbReference type="GO" id="GO:0003677">
    <property type="term" value="F:DNA binding"/>
    <property type="evidence" value="ECO:0007669"/>
    <property type="project" value="UniProtKB-KW"/>
</dbReference>
<dbReference type="PANTHER" id="PTHR47997:SF34">
    <property type="entry name" value="TRANSCRIPTION FACTOR MYB86-LIKE"/>
    <property type="match status" value="1"/>
</dbReference>
<dbReference type="Gene3D" id="1.10.10.60">
    <property type="entry name" value="Homeodomain-like"/>
    <property type="match status" value="2"/>
</dbReference>
<dbReference type="Pfam" id="PF00249">
    <property type="entry name" value="Myb_DNA-binding"/>
    <property type="match status" value="2"/>
</dbReference>
<dbReference type="PANTHER" id="PTHR47997">
    <property type="entry name" value="MYB DOMAIN PROTEIN 55"/>
    <property type="match status" value="1"/>
</dbReference>
<keyword evidence="5" id="KW-0804">Transcription</keyword>
<dbReference type="InterPro" id="IPR009057">
    <property type="entry name" value="Homeodomain-like_sf"/>
</dbReference>
<evidence type="ECO:0000256" key="2">
    <source>
        <dbReference type="ARBA" id="ARBA00022737"/>
    </source>
</evidence>
<feature type="domain" description="Myb-like" evidence="8">
    <location>
        <begin position="62"/>
        <end position="112"/>
    </location>
</feature>
<name>A0AAN9QCU2_CANGL</name>
<dbReference type="EMBL" id="JAYMYQ010000005">
    <property type="protein sequence ID" value="KAK7330531.1"/>
    <property type="molecule type" value="Genomic_DNA"/>
</dbReference>
<protein>
    <submittedName>
        <fullName evidence="10">Uncharacterized protein</fullName>
    </submittedName>
</protein>
<sequence length="525" mass="58297">MGRHSCCVKQKLRKGLWSPEEDEKLFNYITRFGVGCWSSVPKLAGLQRCGKSCRLRWINYLRPDLKRGMFSQQEEDLIISLHEVLGNRWAQIAAQLPGRTDNEIKNFWNSCLKKKLLKQGIDPTTQKPLVEAHVKEEKKSTETTPMQTPLSQGPSVTSTFASSQGSALLISDSNYYDGGLTEASREIFMSKPALDPLSYYDFPMGVAQSGFNLPVSHFHTSLRASDQGQFGPNSSFGLFSSMPSLTNSDHGNVSVTEFSDNNSASKISSLFMNDQVKESSSNSSNMSTIYPAGGCHMSSMLENAGFSWEGENKFDPLFQFPVNAIKSEDFKTSSWEEGQLQTHNSIDFTSFPLTSLSEDLTGANFDAASTHNVAVTGAATSCLMTTTCMLITPYIHLYVYIILALSGFSQVQEIMLSDTEDVTAKNEFGSSVFMEDHRIKCILILPETILQEANVLNSSPTATLFISQTLICLSKNIPRYPQFNFNHQNLDLQKETLMLPIGRIKKEGQGIEKLVMASNTLEIKL</sequence>
<dbReference type="InterPro" id="IPR051953">
    <property type="entry name" value="Plant_SW-associated_TFs"/>
</dbReference>
<evidence type="ECO:0000259" key="9">
    <source>
        <dbReference type="PROSITE" id="PS51294"/>
    </source>
</evidence>
<dbReference type="InterPro" id="IPR017930">
    <property type="entry name" value="Myb_dom"/>
</dbReference>
<dbReference type="GO" id="GO:0005634">
    <property type="term" value="C:nucleus"/>
    <property type="evidence" value="ECO:0007669"/>
    <property type="project" value="UniProtKB-SubCell"/>
</dbReference>
<proteinExistence type="predicted"/>
<dbReference type="InterPro" id="IPR001005">
    <property type="entry name" value="SANT/Myb"/>
</dbReference>
<evidence type="ECO:0000256" key="4">
    <source>
        <dbReference type="ARBA" id="ARBA00023125"/>
    </source>
</evidence>
<keyword evidence="11" id="KW-1185">Reference proteome</keyword>
<dbReference type="CDD" id="cd00167">
    <property type="entry name" value="SANT"/>
    <property type="match status" value="2"/>
</dbReference>
<dbReference type="SUPFAM" id="SSF46689">
    <property type="entry name" value="Homeodomain-like"/>
    <property type="match status" value="1"/>
</dbReference>
<dbReference type="Proteomes" id="UP001367508">
    <property type="component" value="Unassembled WGS sequence"/>
</dbReference>
<evidence type="ECO:0000256" key="1">
    <source>
        <dbReference type="ARBA" id="ARBA00004123"/>
    </source>
</evidence>
<keyword evidence="6" id="KW-0539">Nucleus</keyword>
<keyword evidence="2" id="KW-0677">Repeat</keyword>
<evidence type="ECO:0000313" key="10">
    <source>
        <dbReference type="EMBL" id="KAK7330531.1"/>
    </source>
</evidence>
<dbReference type="FunFam" id="1.10.10.60:FF:000158">
    <property type="entry name" value="MYB transcription factor"/>
    <property type="match status" value="1"/>
</dbReference>
<feature type="region of interest" description="Disordered" evidence="7">
    <location>
        <begin position="135"/>
        <end position="159"/>
    </location>
</feature>
<evidence type="ECO:0000256" key="6">
    <source>
        <dbReference type="ARBA" id="ARBA00023242"/>
    </source>
</evidence>
<feature type="domain" description="HTH myb-type" evidence="9">
    <location>
        <begin position="62"/>
        <end position="116"/>
    </location>
</feature>